<keyword evidence="1 2" id="KW-0129">CBS domain</keyword>
<dbReference type="Gene3D" id="3.10.580.10">
    <property type="entry name" value="CBS-domain"/>
    <property type="match status" value="1"/>
</dbReference>
<feature type="domain" description="CBS" evidence="3">
    <location>
        <begin position="71"/>
        <end position="124"/>
    </location>
</feature>
<dbReference type="InterPro" id="IPR046342">
    <property type="entry name" value="CBS_dom_sf"/>
</dbReference>
<dbReference type="EMBL" id="VCKZ01000034">
    <property type="protein sequence ID" value="TMR41026.1"/>
    <property type="molecule type" value="Genomic_DNA"/>
</dbReference>
<reference evidence="4 5" key="1">
    <citation type="submission" date="2019-05" db="EMBL/GenBank/DDBJ databases">
        <title>Draft genome sequence of Actinomadura geliboluensis A8036.</title>
        <authorList>
            <person name="Saricaoglu S."/>
            <person name="Isik K."/>
        </authorList>
    </citation>
    <scope>NUCLEOTIDE SEQUENCE [LARGE SCALE GENOMIC DNA]</scope>
    <source>
        <strain evidence="4 5">A8036</strain>
    </source>
</reference>
<dbReference type="SUPFAM" id="SSF54631">
    <property type="entry name" value="CBS-domain pair"/>
    <property type="match status" value="1"/>
</dbReference>
<dbReference type="Pfam" id="PF00571">
    <property type="entry name" value="CBS"/>
    <property type="match status" value="2"/>
</dbReference>
<dbReference type="PANTHER" id="PTHR43080:SF2">
    <property type="entry name" value="CBS DOMAIN-CONTAINING PROTEIN"/>
    <property type="match status" value="1"/>
</dbReference>
<evidence type="ECO:0000259" key="3">
    <source>
        <dbReference type="PROSITE" id="PS51371"/>
    </source>
</evidence>
<dbReference type="InterPro" id="IPR000644">
    <property type="entry name" value="CBS_dom"/>
</dbReference>
<organism evidence="4 5">
    <name type="scientific">Actinomadura geliboluensis</name>
    <dbReference type="NCBI Taxonomy" id="882440"/>
    <lineage>
        <taxon>Bacteria</taxon>
        <taxon>Bacillati</taxon>
        <taxon>Actinomycetota</taxon>
        <taxon>Actinomycetes</taxon>
        <taxon>Streptosporangiales</taxon>
        <taxon>Thermomonosporaceae</taxon>
        <taxon>Actinomadura</taxon>
    </lineage>
</organism>
<dbReference type="InterPro" id="IPR051257">
    <property type="entry name" value="Diverse_CBS-Domain"/>
</dbReference>
<name>A0A5S4H7R5_9ACTN</name>
<evidence type="ECO:0000313" key="4">
    <source>
        <dbReference type="EMBL" id="TMR41026.1"/>
    </source>
</evidence>
<dbReference type="OrthoDB" id="9799454at2"/>
<dbReference type="Proteomes" id="UP000305238">
    <property type="component" value="Unassembled WGS sequence"/>
</dbReference>
<proteinExistence type="predicted"/>
<dbReference type="SMART" id="SM00116">
    <property type="entry name" value="CBS"/>
    <property type="match status" value="2"/>
</dbReference>
<sequence length="124" mass="13637">MQISNVYRPMVFGCPADERLVDVARWMRDNEIGALAVLDGEQVLGIITERDLVEALATSPEPASQLAAAYASKQIQTAGLEEDAREVARRMLDAGVRHLPVQDQGRVVGMVSMRDLLALETWTT</sequence>
<dbReference type="AlphaFoldDB" id="A0A5S4H7R5"/>
<keyword evidence="5" id="KW-1185">Reference proteome</keyword>
<dbReference type="PANTHER" id="PTHR43080">
    <property type="entry name" value="CBS DOMAIN-CONTAINING PROTEIN CBSX3, MITOCHONDRIAL"/>
    <property type="match status" value="1"/>
</dbReference>
<evidence type="ECO:0000256" key="1">
    <source>
        <dbReference type="ARBA" id="ARBA00023122"/>
    </source>
</evidence>
<protein>
    <submittedName>
        <fullName evidence="4">CBS domain-containing protein</fullName>
    </submittedName>
</protein>
<evidence type="ECO:0000256" key="2">
    <source>
        <dbReference type="PROSITE-ProRule" id="PRU00703"/>
    </source>
</evidence>
<gene>
    <name evidence="4" type="ORF">ETD96_07725</name>
</gene>
<accession>A0A5S4H7R5</accession>
<dbReference type="PROSITE" id="PS51371">
    <property type="entry name" value="CBS"/>
    <property type="match status" value="2"/>
</dbReference>
<evidence type="ECO:0000313" key="5">
    <source>
        <dbReference type="Proteomes" id="UP000305238"/>
    </source>
</evidence>
<dbReference type="RefSeq" id="WP_138635598.1">
    <property type="nucleotide sequence ID" value="NZ_JASWDG010000024.1"/>
</dbReference>
<comment type="caution">
    <text evidence="4">The sequence shown here is derived from an EMBL/GenBank/DDBJ whole genome shotgun (WGS) entry which is preliminary data.</text>
</comment>
<feature type="domain" description="CBS" evidence="3">
    <location>
        <begin position="7"/>
        <end position="64"/>
    </location>
</feature>